<dbReference type="OrthoDB" id="2363873at2759"/>
<dbReference type="Pfam" id="PF01266">
    <property type="entry name" value="DAO"/>
    <property type="match status" value="1"/>
</dbReference>
<dbReference type="Gene3D" id="3.40.50.1000">
    <property type="entry name" value="HAD superfamily/HAD-like"/>
    <property type="match status" value="1"/>
</dbReference>
<gene>
    <name evidence="2" type="ORF">P280DRAFT_501096</name>
</gene>
<dbReference type="PANTHER" id="PTHR13847:SF279">
    <property type="entry name" value="FAD DEPENDENT OXIDOREDUCTASE DOMAIN-CONTAINING PROTEIN-RELATED"/>
    <property type="match status" value="1"/>
</dbReference>
<dbReference type="AlphaFoldDB" id="A0A6A6RQI6"/>
<evidence type="ECO:0000259" key="1">
    <source>
        <dbReference type="Pfam" id="PF01266"/>
    </source>
</evidence>
<dbReference type="EMBL" id="MU006796">
    <property type="protein sequence ID" value="KAF2636861.1"/>
    <property type="molecule type" value="Genomic_DNA"/>
</dbReference>
<dbReference type="Gene3D" id="1.10.150.240">
    <property type="entry name" value="Putative phosphatase, domain 2"/>
    <property type="match status" value="1"/>
</dbReference>
<dbReference type="Pfam" id="PF00702">
    <property type="entry name" value="Hydrolase"/>
    <property type="match status" value="1"/>
</dbReference>
<dbReference type="PANTHER" id="PTHR13847">
    <property type="entry name" value="SARCOSINE DEHYDROGENASE-RELATED"/>
    <property type="match status" value="1"/>
</dbReference>
<feature type="domain" description="FAD dependent oxidoreductase" evidence="1">
    <location>
        <begin position="271"/>
        <end position="653"/>
    </location>
</feature>
<proteinExistence type="predicted"/>
<dbReference type="Gene3D" id="3.50.50.60">
    <property type="entry name" value="FAD/NAD(P)-binding domain"/>
    <property type="match status" value="1"/>
</dbReference>
<dbReference type="Gene3D" id="3.30.9.10">
    <property type="entry name" value="D-Amino Acid Oxidase, subunit A, domain 2"/>
    <property type="match status" value="1"/>
</dbReference>
<protein>
    <submittedName>
        <fullName evidence="2">DAO-domain-containing protein</fullName>
    </submittedName>
</protein>
<name>A0A6A6RQI6_9PLEO</name>
<organism evidence="2 3">
    <name type="scientific">Massarina eburnea CBS 473.64</name>
    <dbReference type="NCBI Taxonomy" id="1395130"/>
    <lineage>
        <taxon>Eukaryota</taxon>
        <taxon>Fungi</taxon>
        <taxon>Dikarya</taxon>
        <taxon>Ascomycota</taxon>
        <taxon>Pezizomycotina</taxon>
        <taxon>Dothideomycetes</taxon>
        <taxon>Pleosporomycetidae</taxon>
        <taxon>Pleosporales</taxon>
        <taxon>Massarineae</taxon>
        <taxon>Massarinaceae</taxon>
        <taxon>Massarina</taxon>
    </lineage>
</organism>
<keyword evidence="3" id="KW-1185">Reference proteome</keyword>
<dbReference type="InterPro" id="IPR036188">
    <property type="entry name" value="FAD/NAD-bd_sf"/>
</dbReference>
<dbReference type="SUPFAM" id="SSF51905">
    <property type="entry name" value="FAD/NAD(P)-binding domain"/>
    <property type="match status" value="1"/>
</dbReference>
<dbReference type="InterPro" id="IPR006076">
    <property type="entry name" value="FAD-dep_OxRdtase"/>
</dbReference>
<dbReference type="InterPro" id="IPR023198">
    <property type="entry name" value="PGP-like_dom2"/>
</dbReference>
<dbReference type="InterPro" id="IPR036412">
    <property type="entry name" value="HAD-like_sf"/>
</dbReference>
<accession>A0A6A6RQI6</accession>
<reference evidence="2" key="1">
    <citation type="journal article" date="2020" name="Stud. Mycol.">
        <title>101 Dothideomycetes genomes: a test case for predicting lifestyles and emergence of pathogens.</title>
        <authorList>
            <person name="Haridas S."/>
            <person name="Albert R."/>
            <person name="Binder M."/>
            <person name="Bloem J."/>
            <person name="Labutti K."/>
            <person name="Salamov A."/>
            <person name="Andreopoulos B."/>
            <person name="Baker S."/>
            <person name="Barry K."/>
            <person name="Bills G."/>
            <person name="Bluhm B."/>
            <person name="Cannon C."/>
            <person name="Castanera R."/>
            <person name="Culley D."/>
            <person name="Daum C."/>
            <person name="Ezra D."/>
            <person name="Gonzalez J."/>
            <person name="Henrissat B."/>
            <person name="Kuo A."/>
            <person name="Liang C."/>
            <person name="Lipzen A."/>
            <person name="Lutzoni F."/>
            <person name="Magnuson J."/>
            <person name="Mondo S."/>
            <person name="Nolan M."/>
            <person name="Ohm R."/>
            <person name="Pangilinan J."/>
            <person name="Park H.-J."/>
            <person name="Ramirez L."/>
            <person name="Alfaro M."/>
            <person name="Sun H."/>
            <person name="Tritt A."/>
            <person name="Yoshinaga Y."/>
            <person name="Zwiers L.-H."/>
            <person name="Turgeon B."/>
            <person name="Goodwin S."/>
            <person name="Spatafora J."/>
            <person name="Crous P."/>
            <person name="Grigoriev I."/>
        </authorList>
    </citation>
    <scope>NUCLEOTIDE SEQUENCE</scope>
    <source>
        <strain evidence="2">CBS 473.64</strain>
    </source>
</reference>
<dbReference type="GO" id="GO:0005737">
    <property type="term" value="C:cytoplasm"/>
    <property type="evidence" value="ECO:0007669"/>
    <property type="project" value="TreeGrafter"/>
</dbReference>
<evidence type="ECO:0000313" key="3">
    <source>
        <dbReference type="Proteomes" id="UP000799753"/>
    </source>
</evidence>
<sequence>MPSSKNVVFDVVGTLVSYDHLFDALEERFGDRFREAGIQSRLLGCCWLETAEREYTYLSLSGRYVTFYKVFEGLFYRMLMYAGIKEPRKFASVEDVAWLVGEWRKLELRPGAAECVKKLRDAGFTVWCFTAGDIERVGGYFKNGGVDMPAANLLSCDSVGVAKPDPNAYKPVLEKLAKESSSTPWFAAAHMWDVSTARTVGFKGAYTTVLEAEPLHDIFGDMEVVADSLPGMADGIIAAENGGQSTVSFWRSNLHACDNHRSTPDLPAKADIVIIGAGYAGASTVYHILQLCKQKHLPIPSIVILEAREACSGATGRNGGHLKPDPYNRPTTVAASHGVEAAAELAEFEASHIPAVKKVVEDENIDCDFVLTRCVDVLLTDDICARMKAGVELLRKNNVSVMNDVFFTEGKKAEQLSGVKGAKACFTYTAGHLYPYKLILHLLAKAVDAGVNLQTHTPVNSATKVPDSDGLLTISTPRGTIKATKVIYATNAYISAILPEYTSKIVPVRGICSHIVPNTSTKPAPHLPNSYILRAGTVEYEYLIPRPDGSIVVGGARTKYYEDLDSWYNNVEDDKLIEKAQHHFDGYMQKHFHGWEDSGAETSKVWTGIMGYSSDALPHVGKVPGRSNQFIIAGFTGHGMPQVFLSAKGIAEMVMEEVEFKDTGMPRVFETKQSRLESEGNVILEGWEASRTTSVQSL</sequence>
<dbReference type="SUPFAM" id="SSF56784">
    <property type="entry name" value="HAD-like"/>
    <property type="match status" value="1"/>
</dbReference>
<dbReference type="Proteomes" id="UP000799753">
    <property type="component" value="Unassembled WGS sequence"/>
</dbReference>
<evidence type="ECO:0000313" key="2">
    <source>
        <dbReference type="EMBL" id="KAF2636861.1"/>
    </source>
</evidence>
<dbReference type="InterPro" id="IPR023214">
    <property type="entry name" value="HAD_sf"/>
</dbReference>